<protein>
    <submittedName>
        <fullName evidence="2">Uncharacterized protein</fullName>
    </submittedName>
</protein>
<evidence type="ECO:0000313" key="2">
    <source>
        <dbReference type="EMBL" id="KAF0984662.1"/>
    </source>
</evidence>
<proteinExistence type="predicted"/>
<dbReference type="OrthoDB" id="10266876at2759"/>
<keyword evidence="1" id="KW-1133">Transmembrane helix</keyword>
<dbReference type="OMA" id="APYYLAY"/>
<feature type="transmembrane region" description="Helical" evidence="1">
    <location>
        <begin position="73"/>
        <end position="99"/>
    </location>
</feature>
<accession>A0A6A5CC61</accession>
<dbReference type="VEuPathDB" id="AmoebaDB:NF0126780"/>
<dbReference type="GeneID" id="68107779"/>
<dbReference type="VEuPathDB" id="AmoebaDB:NfTy_002040"/>
<organism evidence="2 3">
    <name type="scientific">Naegleria fowleri</name>
    <name type="common">Brain eating amoeba</name>
    <dbReference type="NCBI Taxonomy" id="5763"/>
    <lineage>
        <taxon>Eukaryota</taxon>
        <taxon>Discoba</taxon>
        <taxon>Heterolobosea</taxon>
        <taxon>Tetramitia</taxon>
        <taxon>Eutetramitia</taxon>
        <taxon>Vahlkampfiidae</taxon>
        <taxon>Naegleria</taxon>
    </lineage>
</organism>
<dbReference type="EMBL" id="VFQX01000002">
    <property type="protein sequence ID" value="KAF0984662.1"/>
    <property type="molecule type" value="Genomic_DNA"/>
</dbReference>
<evidence type="ECO:0000313" key="3">
    <source>
        <dbReference type="Proteomes" id="UP000444721"/>
    </source>
</evidence>
<gene>
    <name evidence="2" type="ORF">FDP41_000561</name>
</gene>
<sequence>MIMTKNRILPHQQREGFSFDDIINESEDYFSKFGLARPPQNTNTDQDTASEYSNLLNRSKPPLSRQKRVFRNLIGIIIISSFICGCVLLAVGLLLGVLINIGVVDAFCNILFEFKKQAPLDATFIFEKIKTQASTAPYYLAYAFSNNFTIGCYYRPKVFGDVAKLNFIIFEGDVNKIFVNASSYSEKGQAFDFGQNYLNIKSLMDKTGLERDYLQTIISGCR</sequence>
<dbReference type="Proteomes" id="UP000444721">
    <property type="component" value="Unassembled WGS sequence"/>
</dbReference>
<dbReference type="AlphaFoldDB" id="A0A6A5CC61"/>
<keyword evidence="1" id="KW-0812">Transmembrane</keyword>
<evidence type="ECO:0000256" key="1">
    <source>
        <dbReference type="SAM" id="Phobius"/>
    </source>
</evidence>
<keyword evidence="3" id="KW-1185">Reference proteome</keyword>
<dbReference type="VEuPathDB" id="AmoebaDB:FDP41_000561"/>
<name>A0A6A5CC61_NAEFO</name>
<dbReference type="RefSeq" id="XP_044569375.1">
    <property type="nucleotide sequence ID" value="XM_044709153.1"/>
</dbReference>
<keyword evidence="1" id="KW-0472">Membrane</keyword>
<reference evidence="2 3" key="1">
    <citation type="journal article" date="2019" name="Sci. Rep.">
        <title>Nanopore sequencing improves the draft genome of the human pathogenic amoeba Naegleria fowleri.</title>
        <authorList>
            <person name="Liechti N."/>
            <person name="Schurch N."/>
            <person name="Bruggmann R."/>
            <person name="Wittwer M."/>
        </authorList>
    </citation>
    <scope>NUCLEOTIDE SEQUENCE [LARGE SCALE GENOMIC DNA]</scope>
    <source>
        <strain evidence="2 3">ATCC 30894</strain>
    </source>
</reference>
<comment type="caution">
    <text evidence="2">The sequence shown here is derived from an EMBL/GenBank/DDBJ whole genome shotgun (WGS) entry which is preliminary data.</text>
</comment>